<evidence type="ECO:0000259" key="2">
    <source>
        <dbReference type="Pfam" id="PF20537"/>
    </source>
</evidence>
<keyword evidence="4" id="KW-1185">Reference proteome</keyword>
<dbReference type="InterPro" id="IPR046640">
    <property type="entry name" value="DUF6752"/>
</dbReference>
<protein>
    <recommendedName>
        <fullName evidence="2">DUF6752 domain-containing protein</fullName>
    </recommendedName>
</protein>
<comment type="caution">
    <text evidence="3">The sequence shown here is derived from an EMBL/GenBank/DDBJ whole genome shotgun (WGS) entry which is preliminary data.</text>
</comment>
<dbReference type="AlphaFoldDB" id="A0A848KXX3"/>
<proteinExistence type="predicted"/>
<keyword evidence="1" id="KW-0175">Coiled coil</keyword>
<dbReference type="RefSeq" id="WP_170196009.1">
    <property type="nucleotide sequence ID" value="NZ_JABBNB010000024.1"/>
</dbReference>
<feature type="coiled-coil region" evidence="1">
    <location>
        <begin position="25"/>
        <end position="52"/>
    </location>
</feature>
<evidence type="ECO:0000256" key="1">
    <source>
        <dbReference type="SAM" id="Coils"/>
    </source>
</evidence>
<dbReference type="EMBL" id="JABBNB010000024">
    <property type="protein sequence ID" value="NMO03500.1"/>
    <property type="molecule type" value="Genomic_DNA"/>
</dbReference>
<sequence length="83" mass="9495">MATLKSILTSSGERFTRATDAVARLRRLPTRLRELEREVQETQRLHQRVAELTDIVAEVLVPAADRDDERLKAVLTKYNATSF</sequence>
<feature type="domain" description="DUF6752" evidence="2">
    <location>
        <begin position="28"/>
        <end position="81"/>
    </location>
</feature>
<reference evidence="3 4" key="1">
    <citation type="submission" date="2020-04" db="EMBL/GenBank/DDBJ databases">
        <title>Gordonia sp. nov. TBRC 11910.</title>
        <authorList>
            <person name="Suriyachadkun C."/>
        </authorList>
    </citation>
    <scope>NUCLEOTIDE SEQUENCE [LARGE SCALE GENOMIC DNA]</scope>
    <source>
        <strain evidence="3 4">TBRC 11910</strain>
    </source>
</reference>
<evidence type="ECO:0000313" key="3">
    <source>
        <dbReference type="EMBL" id="NMO03500.1"/>
    </source>
</evidence>
<organism evidence="3 4">
    <name type="scientific">Gordonia asplenii</name>
    <dbReference type="NCBI Taxonomy" id="2725283"/>
    <lineage>
        <taxon>Bacteria</taxon>
        <taxon>Bacillati</taxon>
        <taxon>Actinomycetota</taxon>
        <taxon>Actinomycetes</taxon>
        <taxon>Mycobacteriales</taxon>
        <taxon>Gordoniaceae</taxon>
        <taxon>Gordonia</taxon>
    </lineage>
</organism>
<gene>
    <name evidence="3" type="ORF">HH308_19990</name>
</gene>
<dbReference type="Pfam" id="PF20537">
    <property type="entry name" value="DUF6752"/>
    <property type="match status" value="1"/>
</dbReference>
<name>A0A848KXX3_9ACTN</name>
<accession>A0A848KXX3</accession>
<dbReference type="Proteomes" id="UP000550729">
    <property type="component" value="Unassembled WGS sequence"/>
</dbReference>
<evidence type="ECO:0000313" key="4">
    <source>
        <dbReference type="Proteomes" id="UP000550729"/>
    </source>
</evidence>